<dbReference type="InterPro" id="IPR046542">
    <property type="entry name" value="DUF6801"/>
</dbReference>
<keyword evidence="4" id="KW-1185">Reference proteome</keyword>
<proteinExistence type="predicted"/>
<dbReference type="STRING" id="155974.SAMN04487818_111149"/>
<evidence type="ECO:0000313" key="4">
    <source>
        <dbReference type="Proteomes" id="UP000199051"/>
    </source>
</evidence>
<feature type="region of interest" description="Disordered" evidence="1">
    <location>
        <begin position="194"/>
        <end position="290"/>
    </location>
</feature>
<dbReference type="Pfam" id="PF20611">
    <property type="entry name" value="DUF6801"/>
    <property type="match status" value="1"/>
</dbReference>
<feature type="compositionally biased region" description="Low complexity" evidence="1">
    <location>
        <begin position="206"/>
        <end position="280"/>
    </location>
</feature>
<evidence type="ECO:0000256" key="1">
    <source>
        <dbReference type="SAM" id="MobiDB-lite"/>
    </source>
</evidence>
<dbReference type="AlphaFoldDB" id="A0A1H9WSI4"/>
<dbReference type="RefSeq" id="WP_177215751.1">
    <property type="nucleotide sequence ID" value="NZ_FOGI01000011.1"/>
</dbReference>
<name>A0A1H9WSI4_9PSEU</name>
<dbReference type="EMBL" id="FOGI01000011">
    <property type="protein sequence ID" value="SES36729.1"/>
    <property type="molecule type" value="Genomic_DNA"/>
</dbReference>
<reference evidence="4" key="1">
    <citation type="submission" date="2016-10" db="EMBL/GenBank/DDBJ databases">
        <authorList>
            <person name="Varghese N."/>
            <person name="Submissions S."/>
        </authorList>
    </citation>
    <scope>NUCLEOTIDE SEQUENCE [LARGE SCALE GENOMIC DNA]</scope>
    <source>
        <strain evidence="4">DSM 44260</strain>
    </source>
</reference>
<sequence>MNPAKISRTLVAAVAGTGAVGLVAAGLLLGSGAGVAEPVSLTLNYTCPFPLIGNQAIKVVISSDIPASVGVGEPTGAFDITAITTVPDTATQGLTLVGAATVEGKAVSGASVAAPGVTVPVSVPITVEKTPVPASGAFDVKATGQTPSLTFTQAGTARISVNELTLTLTPKKADGTLTGLGTFDSPCTLNPGQDNTLHTFQITGGTTQPTTTTTQSTPTSTTTTTPTSTTPTTTTTPTSTTPTTTSTTPTSTTPTSTSSTATTPSTTSTTPTTSTTTPSTTQPPGPGVKVDYDLTGSSTLKALKGSVALTGGFSAEADLAAGRYTGKLALNPTSGRFTILGFLPATSTVAFEQVGTAGGALSTGAITFAGKLDIKITRIAVLGLPVYQGDTCKIVTPSEVTLTSVGPFDVLKGGKLTGGYDLGKVSGCGKLNNLIAPLITSKGNTIDVTLAIKK</sequence>
<protein>
    <recommendedName>
        <fullName evidence="2">DUF6801 domain-containing protein</fullName>
    </recommendedName>
</protein>
<evidence type="ECO:0000313" key="3">
    <source>
        <dbReference type="EMBL" id="SES36729.1"/>
    </source>
</evidence>
<gene>
    <name evidence="3" type="ORF">SAMN04487818_111149</name>
</gene>
<accession>A0A1H9WSI4</accession>
<evidence type="ECO:0000259" key="2">
    <source>
        <dbReference type="Pfam" id="PF20611"/>
    </source>
</evidence>
<feature type="domain" description="DUF6801" evidence="2">
    <location>
        <begin position="44"/>
        <end position="198"/>
    </location>
</feature>
<feature type="compositionally biased region" description="Polar residues" evidence="1">
    <location>
        <begin position="194"/>
        <end position="205"/>
    </location>
</feature>
<organism evidence="3 4">
    <name type="scientific">Actinokineospora terrae</name>
    <dbReference type="NCBI Taxonomy" id="155974"/>
    <lineage>
        <taxon>Bacteria</taxon>
        <taxon>Bacillati</taxon>
        <taxon>Actinomycetota</taxon>
        <taxon>Actinomycetes</taxon>
        <taxon>Pseudonocardiales</taxon>
        <taxon>Pseudonocardiaceae</taxon>
        <taxon>Actinokineospora</taxon>
    </lineage>
</organism>
<dbReference type="Proteomes" id="UP000199051">
    <property type="component" value="Unassembled WGS sequence"/>
</dbReference>